<feature type="compositionally biased region" description="Basic and acidic residues" evidence="1">
    <location>
        <begin position="1"/>
        <end position="22"/>
    </location>
</feature>
<evidence type="ECO:0000313" key="2">
    <source>
        <dbReference type="EMBL" id="KXH55828.1"/>
    </source>
</evidence>
<feature type="region of interest" description="Disordered" evidence="1">
    <location>
        <begin position="1"/>
        <end position="86"/>
    </location>
</feature>
<protein>
    <submittedName>
        <fullName evidence="2">Uncharacterized protein</fullName>
    </submittedName>
</protein>
<proteinExistence type="predicted"/>
<dbReference type="EMBL" id="JEMN01000824">
    <property type="protein sequence ID" value="KXH55828.1"/>
    <property type="molecule type" value="Genomic_DNA"/>
</dbReference>
<keyword evidence="3" id="KW-1185">Reference proteome</keyword>
<reference evidence="2 3" key="1">
    <citation type="submission" date="2014-02" db="EMBL/GenBank/DDBJ databases">
        <title>The genome sequence of Colletotrichum nymphaeae SA-01.</title>
        <authorList>
            <person name="Baroncelli R."/>
            <person name="Thon M.R."/>
        </authorList>
    </citation>
    <scope>NUCLEOTIDE SEQUENCE [LARGE SCALE GENOMIC DNA]</scope>
    <source>
        <strain evidence="2 3">SA-01</strain>
    </source>
</reference>
<organism evidence="2 3">
    <name type="scientific">Colletotrichum nymphaeae SA-01</name>
    <dbReference type="NCBI Taxonomy" id="1460502"/>
    <lineage>
        <taxon>Eukaryota</taxon>
        <taxon>Fungi</taxon>
        <taxon>Dikarya</taxon>
        <taxon>Ascomycota</taxon>
        <taxon>Pezizomycotina</taxon>
        <taxon>Sordariomycetes</taxon>
        <taxon>Hypocreomycetidae</taxon>
        <taxon>Glomerellales</taxon>
        <taxon>Glomerellaceae</taxon>
        <taxon>Colletotrichum</taxon>
        <taxon>Colletotrichum acutatum species complex</taxon>
    </lineage>
</organism>
<name>A0A135U603_9PEZI</name>
<feature type="compositionally biased region" description="Basic and acidic residues" evidence="1">
    <location>
        <begin position="41"/>
        <end position="74"/>
    </location>
</feature>
<comment type="caution">
    <text evidence="2">The sequence shown here is derived from an EMBL/GenBank/DDBJ whole genome shotgun (WGS) entry which is preliminary data.</text>
</comment>
<dbReference type="AlphaFoldDB" id="A0A135U603"/>
<accession>A0A135U603</accession>
<sequence length="120" mass="13431">MEDDAKKRLRRYEADMSHEPAKKGVYGVASRVHNYAQGVSERTDESRPTGDGEPKGDKPQGHQRSPEEPTEKTTSRNLPCQKSAGRVTDCSLGARTWRHVVRIGARARPFFEAEATVIPR</sequence>
<evidence type="ECO:0000313" key="3">
    <source>
        <dbReference type="Proteomes" id="UP000070054"/>
    </source>
</evidence>
<gene>
    <name evidence="2" type="ORF">CNYM01_09543</name>
</gene>
<evidence type="ECO:0000256" key="1">
    <source>
        <dbReference type="SAM" id="MobiDB-lite"/>
    </source>
</evidence>
<dbReference type="Proteomes" id="UP000070054">
    <property type="component" value="Unassembled WGS sequence"/>
</dbReference>